<keyword evidence="3" id="KW-1185">Reference proteome</keyword>
<proteinExistence type="predicted"/>
<evidence type="ECO:0000256" key="1">
    <source>
        <dbReference type="SAM" id="MobiDB-lite"/>
    </source>
</evidence>
<dbReference type="Proteomes" id="UP001151760">
    <property type="component" value="Unassembled WGS sequence"/>
</dbReference>
<protein>
    <submittedName>
        <fullName evidence="2">Uncharacterized protein</fullName>
    </submittedName>
</protein>
<reference evidence="2" key="2">
    <citation type="submission" date="2022-01" db="EMBL/GenBank/DDBJ databases">
        <authorList>
            <person name="Yamashiro T."/>
            <person name="Shiraishi A."/>
            <person name="Satake H."/>
            <person name="Nakayama K."/>
        </authorList>
    </citation>
    <scope>NUCLEOTIDE SEQUENCE</scope>
</reference>
<evidence type="ECO:0000313" key="3">
    <source>
        <dbReference type="Proteomes" id="UP001151760"/>
    </source>
</evidence>
<dbReference type="EMBL" id="BQNB010015167">
    <property type="protein sequence ID" value="GJT36763.1"/>
    <property type="molecule type" value="Genomic_DNA"/>
</dbReference>
<organism evidence="2 3">
    <name type="scientific">Tanacetum coccineum</name>
    <dbReference type="NCBI Taxonomy" id="301880"/>
    <lineage>
        <taxon>Eukaryota</taxon>
        <taxon>Viridiplantae</taxon>
        <taxon>Streptophyta</taxon>
        <taxon>Embryophyta</taxon>
        <taxon>Tracheophyta</taxon>
        <taxon>Spermatophyta</taxon>
        <taxon>Magnoliopsida</taxon>
        <taxon>eudicotyledons</taxon>
        <taxon>Gunneridae</taxon>
        <taxon>Pentapetalae</taxon>
        <taxon>asterids</taxon>
        <taxon>campanulids</taxon>
        <taxon>Asterales</taxon>
        <taxon>Asteraceae</taxon>
        <taxon>Asteroideae</taxon>
        <taxon>Anthemideae</taxon>
        <taxon>Anthemidinae</taxon>
        <taxon>Tanacetum</taxon>
    </lineage>
</organism>
<gene>
    <name evidence="2" type="ORF">Tco_0936628</name>
</gene>
<sequence>MKCPQYYLIEMKEVLLFYNGLDVPTRQILDSRGAMPLKTDANAKVAIQEMVEYSKKWHNGTSRTRGPRCKEIDNVGEVSTIWNSCSINIHGESTKQNIKGVSYSNSVRYGVVYREEVDIRIGNQILQQKESSRYLGSLMHRSGRIEDDVLRRLGSIFTSVYAAGQKLKKAYKVYKVGKRLLYVKRNEAISLGMTNSRVGIEVQQLFFKGLYLLSSAALDVLTTRPACHSSLASCLSSLRESLPSVPDAYGQSLEALPSQPAASGSESHVPGAGSE</sequence>
<name>A0ABQ5DEP2_9ASTR</name>
<reference evidence="2" key="1">
    <citation type="journal article" date="2022" name="Int. J. Mol. Sci.">
        <title>Draft Genome of Tanacetum Coccineum: Genomic Comparison of Closely Related Tanacetum-Family Plants.</title>
        <authorList>
            <person name="Yamashiro T."/>
            <person name="Shiraishi A."/>
            <person name="Nakayama K."/>
            <person name="Satake H."/>
        </authorList>
    </citation>
    <scope>NUCLEOTIDE SEQUENCE</scope>
</reference>
<accession>A0ABQ5DEP2</accession>
<comment type="caution">
    <text evidence="2">The sequence shown here is derived from an EMBL/GenBank/DDBJ whole genome shotgun (WGS) entry which is preliminary data.</text>
</comment>
<evidence type="ECO:0000313" key="2">
    <source>
        <dbReference type="EMBL" id="GJT36763.1"/>
    </source>
</evidence>
<feature type="region of interest" description="Disordered" evidence="1">
    <location>
        <begin position="256"/>
        <end position="275"/>
    </location>
</feature>